<dbReference type="AlphaFoldDB" id="A0A7T0FYG0"/>
<dbReference type="GO" id="GO:0006260">
    <property type="term" value="P:DNA replication"/>
    <property type="evidence" value="ECO:0007669"/>
    <property type="project" value="InterPro"/>
</dbReference>
<dbReference type="Proteomes" id="UP000594688">
    <property type="component" value="Chromosome"/>
</dbReference>
<evidence type="ECO:0000313" key="1">
    <source>
        <dbReference type="EMBL" id="QPJ60470.1"/>
    </source>
</evidence>
<organism evidence="1 2">
    <name type="scientific">Candidatus Nitronauta litoralis</name>
    <dbReference type="NCBI Taxonomy" id="2705533"/>
    <lineage>
        <taxon>Bacteria</taxon>
        <taxon>Pseudomonadati</taxon>
        <taxon>Nitrospinota/Tectimicrobiota group</taxon>
        <taxon>Nitrospinota</taxon>
        <taxon>Nitrospinia</taxon>
        <taxon>Nitrospinales</taxon>
        <taxon>Nitrospinaceae</taxon>
        <taxon>Candidatus Nitronauta</taxon>
    </lineage>
</organism>
<reference evidence="1 2" key="1">
    <citation type="submission" date="2020-02" db="EMBL/GenBank/DDBJ databases">
        <title>Genomic and physiological characterization of two novel Nitrospinaceae genera.</title>
        <authorList>
            <person name="Mueller A.J."/>
            <person name="Jung M.-Y."/>
            <person name="Strachan C.R."/>
            <person name="Herbold C.W."/>
            <person name="Kirkegaard R.H."/>
            <person name="Daims H."/>
        </authorList>
    </citation>
    <scope>NUCLEOTIDE SEQUENCE [LARGE SCALE GENOMIC DNA]</scope>
    <source>
        <strain evidence="1">EB</strain>
    </source>
</reference>
<proteinExistence type="predicted"/>
<gene>
    <name evidence="1" type="ORF">G3M70_00620</name>
</gene>
<evidence type="ECO:0008006" key="3">
    <source>
        <dbReference type="Google" id="ProtNLM"/>
    </source>
</evidence>
<dbReference type="EMBL" id="CP048685">
    <property type="protein sequence ID" value="QPJ60470.1"/>
    <property type="molecule type" value="Genomic_DNA"/>
</dbReference>
<protein>
    <recommendedName>
        <fullName evidence="3">Zinc finger CHC2-type domain-containing protein</fullName>
    </recommendedName>
</protein>
<name>A0A7T0FYG0_9BACT</name>
<evidence type="ECO:0000313" key="2">
    <source>
        <dbReference type="Proteomes" id="UP000594688"/>
    </source>
</evidence>
<dbReference type="GO" id="GO:0008270">
    <property type="term" value="F:zinc ion binding"/>
    <property type="evidence" value="ECO:0007669"/>
    <property type="project" value="InterPro"/>
</dbReference>
<dbReference type="SUPFAM" id="SSF57783">
    <property type="entry name" value="Zinc beta-ribbon"/>
    <property type="match status" value="1"/>
</dbReference>
<accession>A0A7T0FYG0</accession>
<dbReference type="GO" id="GO:0003677">
    <property type="term" value="F:DNA binding"/>
    <property type="evidence" value="ECO:0007669"/>
    <property type="project" value="InterPro"/>
</dbReference>
<sequence>MISPHLAEQVASLLPSLKNTGQRFVSLGPCPFHSGNPSFLVVDYSTDSASCMTCNYGESIQTLVEDIKALPSETTAPSAKESSIEFAPPGIGTRYGYLLTEEVSQSIHKHLFAKKIKELNAAAKQLAQLVALMKLWIDPA</sequence>
<dbReference type="InterPro" id="IPR036977">
    <property type="entry name" value="DNA_primase_Znf_CHC2"/>
</dbReference>
<dbReference type="Gene3D" id="3.90.580.10">
    <property type="entry name" value="Zinc finger, CHC2-type domain"/>
    <property type="match status" value="1"/>
</dbReference>
<dbReference type="KEGG" id="nli:G3M70_00620"/>